<evidence type="ECO:0000313" key="2">
    <source>
        <dbReference type="EMBL" id="VEU61138.1"/>
    </source>
</evidence>
<proteinExistence type="predicted"/>
<feature type="signal peptide" evidence="1">
    <location>
        <begin position="1"/>
        <end position="20"/>
    </location>
</feature>
<gene>
    <name evidence="2" type="ORF">NCTC10122_00730</name>
</gene>
<dbReference type="PROSITE" id="PS51257">
    <property type="entry name" value="PROKAR_LIPOPROTEIN"/>
    <property type="match status" value="1"/>
</dbReference>
<dbReference type="AlphaFoldDB" id="A0A449AA65"/>
<evidence type="ECO:0000256" key="1">
    <source>
        <dbReference type="SAM" id="SignalP"/>
    </source>
</evidence>
<dbReference type="EMBL" id="LR214970">
    <property type="protein sequence ID" value="VEU61138.1"/>
    <property type="molecule type" value="Genomic_DNA"/>
</dbReference>
<dbReference type="RefSeq" id="WP_129687936.1">
    <property type="nucleotide sequence ID" value="NZ_LR214970.1"/>
</dbReference>
<keyword evidence="1" id="KW-0732">Signal</keyword>
<accession>A0A449AA65</accession>
<reference evidence="2 3" key="1">
    <citation type="submission" date="2019-01" db="EMBL/GenBank/DDBJ databases">
        <authorList>
            <consortium name="Pathogen Informatics"/>
        </authorList>
    </citation>
    <scope>NUCLEOTIDE SEQUENCE [LARGE SCALE GENOMIC DNA]</scope>
    <source>
        <strain evidence="2 3">NCTC10122</strain>
    </source>
</reference>
<organism evidence="2 3">
    <name type="scientific">Mycoplasmopsis bovigenitalium</name>
    <dbReference type="NCBI Taxonomy" id="2112"/>
    <lineage>
        <taxon>Bacteria</taxon>
        <taxon>Bacillati</taxon>
        <taxon>Mycoplasmatota</taxon>
        <taxon>Mycoplasmoidales</taxon>
        <taxon>Metamycoplasmataceae</taxon>
        <taxon>Mycoplasmopsis</taxon>
    </lineage>
</organism>
<feature type="chain" id="PRO_5019308420" description="Lipoprotein" evidence="1">
    <location>
        <begin position="21"/>
        <end position="426"/>
    </location>
</feature>
<protein>
    <recommendedName>
        <fullName evidence="4">Lipoprotein</fullName>
    </recommendedName>
</protein>
<dbReference type="Proteomes" id="UP000290942">
    <property type="component" value="Chromosome"/>
</dbReference>
<sequence length="426" mass="50754">MKRKLLITGIALMSPIFAVSCNKNQPQYEKDEVLNHKLIDRIDRYISLPTNTAWFSPENKKLLYEFSNVMDEFKIAEDSLSSNQTGHFQEDKLGLIKETREKVSSIIRKQTYDFKDLIKPKNEEFNINQEKFAEYLQYLIATYKEYIQIIKNNAVFLTEHSFEKELPSNVKKMQNFDIIAPVNKKYKELKAKKAHLSREYGFSLEILNILKANDNSQQSFNNWKNTYNAFVNVKKLNYKFGSTHLSSYAPIYIGENPNPDTFKVDNVELYQNENTYLQFDMEEFNKDFNYFIYTTKSDDGNAQNIIIAKVPKLIRYGSFEYRDWFILKNSSTKNKKILNLNKFFKDVNNQFWIINSYDLQNKYHKVNTFESVYQVIFDRFKSNDVKGFFFDIDNIQIKHLDKELIEWYRDTPKREYYPTKIVDEGK</sequence>
<evidence type="ECO:0008006" key="4">
    <source>
        <dbReference type="Google" id="ProtNLM"/>
    </source>
</evidence>
<evidence type="ECO:0000313" key="3">
    <source>
        <dbReference type="Proteomes" id="UP000290942"/>
    </source>
</evidence>
<name>A0A449AA65_9BACT</name>